<keyword evidence="1" id="KW-1133">Transmembrane helix</keyword>
<dbReference type="Proteomes" id="UP001139336">
    <property type="component" value="Unassembled WGS sequence"/>
</dbReference>
<name>A0A9X1U0H2_9CORY</name>
<protein>
    <submittedName>
        <fullName evidence="2">Uncharacterized protein</fullName>
    </submittedName>
</protein>
<dbReference type="AlphaFoldDB" id="A0A9X1U0H2"/>
<keyword evidence="3" id="KW-1185">Reference proteome</keyword>
<proteinExistence type="predicted"/>
<evidence type="ECO:0000313" key="2">
    <source>
        <dbReference type="EMBL" id="MCF4006799.1"/>
    </source>
</evidence>
<sequence length="221" mass="23345">MIHAASFALVDSINVLLIGVVVALGVMIPPRGPYRKTAALLISGDWLGVFSLALLSLLVFQSLGAWVVAFAESWTFGLVIALAGLLIAGLTAWGGTNDALIEKILVPLRRPGPLTVATGLVLGLVQSVTSAPFFLGLIELAATGLPRGAQYAWVILYASLALSLPTLSAVCVGVVRRRPRSLVGKAFAWMKERPQQMTLSAGYGVGVLLILMGVWKMIWPG</sequence>
<dbReference type="EMBL" id="JAKGSI010000003">
    <property type="protein sequence ID" value="MCF4006799.1"/>
    <property type="molecule type" value="Genomic_DNA"/>
</dbReference>
<gene>
    <name evidence="2" type="ORF">L1O03_06345</name>
</gene>
<feature type="transmembrane region" description="Helical" evidence="1">
    <location>
        <begin position="6"/>
        <end position="28"/>
    </location>
</feature>
<feature type="transmembrane region" description="Helical" evidence="1">
    <location>
        <begin position="196"/>
        <end position="218"/>
    </location>
</feature>
<evidence type="ECO:0000313" key="3">
    <source>
        <dbReference type="Proteomes" id="UP001139336"/>
    </source>
</evidence>
<feature type="transmembrane region" description="Helical" evidence="1">
    <location>
        <begin position="40"/>
        <end position="68"/>
    </location>
</feature>
<reference evidence="2" key="1">
    <citation type="submission" date="2022-01" db="EMBL/GenBank/DDBJ databases">
        <title>Corynebacterium sp. nov isolated from isolated from the feces of the greater white-fronted geese (Anser albifrons) at Poyang Lake, PR China.</title>
        <authorList>
            <person name="Liu Q."/>
        </authorList>
    </citation>
    <scope>NUCLEOTIDE SEQUENCE</scope>
    <source>
        <strain evidence="2">JCM 32435</strain>
    </source>
</reference>
<organism evidence="2 3">
    <name type="scientific">Corynebacterium uropygiale</name>
    <dbReference type="NCBI Taxonomy" id="1775911"/>
    <lineage>
        <taxon>Bacteria</taxon>
        <taxon>Bacillati</taxon>
        <taxon>Actinomycetota</taxon>
        <taxon>Actinomycetes</taxon>
        <taxon>Mycobacteriales</taxon>
        <taxon>Corynebacteriaceae</taxon>
        <taxon>Corynebacterium</taxon>
    </lineage>
</organism>
<dbReference type="RefSeq" id="WP_236118611.1">
    <property type="nucleotide sequence ID" value="NZ_JAKGSI010000003.1"/>
</dbReference>
<feature type="transmembrane region" description="Helical" evidence="1">
    <location>
        <begin position="74"/>
        <end position="93"/>
    </location>
</feature>
<feature type="transmembrane region" description="Helical" evidence="1">
    <location>
        <begin position="150"/>
        <end position="175"/>
    </location>
</feature>
<keyword evidence="1" id="KW-0812">Transmembrane</keyword>
<feature type="transmembrane region" description="Helical" evidence="1">
    <location>
        <begin position="114"/>
        <end position="138"/>
    </location>
</feature>
<accession>A0A9X1U0H2</accession>
<evidence type="ECO:0000256" key="1">
    <source>
        <dbReference type="SAM" id="Phobius"/>
    </source>
</evidence>
<comment type="caution">
    <text evidence="2">The sequence shown here is derived from an EMBL/GenBank/DDBJ whole genome shotgun (WGS) entry which is preliminary data.</text>
</comment>
<keyword evidence="1" id="KW-0472">Membrane</keyword>